<dbReference type="SUPFAM" id="SSF53474">
    <property type="entry name" value="alpha/beta-Hydrolases"/>
    <property type="match status" value="1"/>
</dbReference>
<dbReference type="InterPro" id="IPR029058">
    <property type="entry name" value="AB_hydrolase_fold"/>
</dbReference>
<dbReference type="EMBL" id="BAAAEW010000045">
    <property type="protein sequence ID" value="GAA0767354.1"/>
    <property type="molecule type" value="Genomic_DNA"/>
</dbReference>
<dbReference type="Proteomes" id="UP001500279">
    <property type="component" value="Unassembled WGS sequence"/>
</dbReference>
<proteinExistence type="predicted"/>
<gene>
    <name evidence="2" type="ORF">GCM10009107_56260</name>
</gene>
<reference evidence="2 3" key="1">
    <citation type="journal article" date="2019" name="Int. J. Syst. Evol. Microbiol.">
        <title>The Global Catalogue of Microorganisms (GCM) 10K type strain sequencing project: providing services to taxonomists for standard genome sequencing and annotation.</title>
        <authorList>
            <consortium name="The Broad Institute Genomics Platform"/>
            <consortium name="The Broad Institute Genome Sequencing Center for Infectious Disease"/>
            <person name="Wu L."/>
            <person name="Ma J."/>
        </authorList>
    </citation>
    <scope>NUCLEOTIDE SEQUENCE [LARGE SCALE GENOMIC DNA]</scope>
    <source>
        <strain evidence="2 3">JCM 15503</strain>
    </source>
</reference>
<evidence type="ECO:0000313" key="2">
    <source>
        <dbReference type="EMBL" id="GAA0767354.1"/>
    </source>
</evidence>
<name>A0ABN1KHX9_9BURK</name>
<dbReference type="InterPro" id="IPR000073">
    <property type="entry name" value="AB_hydrolase_1"/>
</dbReference>
<organism evidence="2 3">
    <name type="scientific">Ideonella azotifigens</name>
    <dbReference type="NCBI Taxonomy" id="513160"/>
    <lineage>
        <taxon>Bacteria</taxon>
        <taxon>Pseudomonadati</taxon>
        <taxon>Pseudomonadota</taxon>
        <taxon>Betaproteobacteria</taxon>
        <taxon>Burkholderiales</taxon>
        <taxon>Sphaerotilaceae</taxon>
        <taxon>Ideonella</taxon>
    </lineage>
</organism>
<keyword evidence="3" id="KW-1185">Reference proteome</keyword>
<evidence type="ECO:0000259" key="1">
    <source>
        <dbReference type="Pfam" id="PF12697"/>
    </source>
</evidence>
<dbReference type="GO" id="GO:0016787">
    <property type="term" value="F:hydrolase activity"/>
    <property type="evidence" value="ECO:0007669"/>
    <property type="project" value="UniProtKB-KW"/>
</dbReference>
<dbReference type="RefSeq" id="WP_141287562.1">
    <property type="nucleotide sequence ID" value="NZ_BAAAEW010000045.1"/>
</dbReference>
<comment type="caution">
    <text evidence="2">The sequence shown here is derived from an EMBL/GenBank/DDBJ whole genome shotgun (WGS) entry which is preliminary data.</text>
</comment>
<accession>A0ABN1KHX9</accession>
<sequence length="272" mass="30331">MADTIVFAHANGFGAGTYRVLFERWRAAGFEVKAPERLGHDPKYPVASNWRALRDELLAFVERETEGRVFLVGHSLGGLLSLMAASRRPELARGLLMLDSPVITGWRAHSLQMVKLGGLLPSISPGKVSVKRRHEWPSREAVHAHFAGKPVFARWDPRVLADYVATGFVEADAAEAVREEARIVLGFKREIETRIYNTLPHHLGLVLHKHPLQCPVGFIAGTQSAEMRQGGTEGARALAKQRFVWFEGTHLYPMERPDDTADEVLKLLRGMS</sequence>
<feature type="domain" description="AB hydrolase-1" evidence="1">
    <location>
        <begin position="5"/>
        <end position="262"/>
    </location>
</feature>
<dbReference type="PANTHER" id="PTHR43689:SF8">
    <property type="entry name" value="ALPHA_BETA-HYDROLASES SUPERFAMILY PROTEIN"/>
    <property type="match status" value="1"/>
</dbReference>
<protein>
    <submittedName>
        <fullName evidence="2">Alpha/beta hydrolase</fullName>
    </submittedName>
</protein>
<dbReference type="PANTHER" id="PTHR43689">
    <property type="entry name" value="HYDROLASE"/>
    <property type="match status" value="1"/>
</dbReference>
<evidence type="ECO:0000313" key="3">
    <source>
        <dbReference type="Proteomes" id="UP001500279"/>
    </source>
</evidence>
<dbReference type="Gene3D" id="3.40.50.1820">
    <property type="entry name" value="alpha/beta hydrolase"/>
    <property type="match status" value="1"/>
</dbReference>
<keyword evidence="2" id="KW-0378">Hydrolase</keyword>
<dbReference type="Pfam" id="PF12697">
    <property type="entry name" value="Abhydrolase_6"/>
    <property type="match status" value="1"/>
</dbReference>